<dbReference type="SUPFAM" id="SSF49299">
    <property type="entry name" value="PKD domain"/>
    <property type="match status" value="1"/>
</dbReference>
<keyword evidence="1" id="KW-0732">Signal</keyword>
<dbReference type="Pfam" id="PF24595">
    <property type="entry name" value="DUF7619"/>
    <property type="match status" value="1"/>
</dbReference>
<gene>
    <name evidence="4" type="ORF">B0I18_10363</name>
</gene>
<dbReference type="RefSeq" id="WP_106522677.1">
    <property type="nucleotide sequence ID" value="NZ_PYGD01000003.1"/>
</dbReference>
<dbReference type="EMBL" id="PYGD01000003">
    <property type="protein sequence ID" value="PSK92486.1"/>
    <property type="molecule type" value="Genomic_DNA"/>
</dbReference>
<organism evidence="4 5">
    <name type="scientific">Taibaiella chishuiensis</name>
    <dbReference type="NCBI Taxonomy" id="1434707"/>
    <lineage>
        <taxon>Bacteria</taxon>
        <taxon>Pseudomonadati</taxon>
        <taxon>Bacteroidota</taxon>
        <taxon>Chitinophagia</taxon>
        <taxon>Chitinophagales</taxon>
        <taxon>Chitinophagaceae</taxon>
        <taxon>Taibaiella</taxon>
    </lineage>
</organism>
<comment type="caution">
    <text evidence="4">The sequence shown here is derived from an EMBL/GenBank/DDBJ whole genome shotgun (WGS) entry which is preliminary data.</text>
</comment>
<evidence type="ECO:0000256" key="1">
    <source>
        <dbReference type="SAM" id="SignalP"/>
    </source>
</evidence>
<dbReference type="Pfam" id="PF18962">
    <property type="entry name" value="Por_Secre_tail"/>
    <property type="match status" value="1"/>
</dbReference>
<dbReference type="InterPro" id="IPR026444">
    <property type="entry name" value="Secre_tail"/>
</dbReference>
<evidence type="ECO:0000259" key="3">
    <source>
        <dbReference type="Pfam" id="PF24595"/>
    </source>
</evidence>
<sequence length="1282" mass="139600">MFRYLLYLLLGFLLMGTGAMAQSFSINAPLIADGGICTPGDTTSFTATININSYQNQTWYMDFHFGDGAVDTFAFVTNNVNGTYIFRGSHIYSVAGTYPVKVYARDNANVIRDSILSTVTIGNCQKASGMVYHDYIQNCTKEPGEAPLASRYYRFYRNGALNQVYLDERGRFKIPVYTGDTIVPQSGMIDYFSTYATPCGGATFPPITGAVNNYEIALRPMGGDSYQLTSFCDGVDTMICIGTGFVTMPFSFATNNKWYVRVDYGNGYFPTNYYSIINVYNGGSSRGTSYNTPGIYTAKIHLYDQYQYGPVMTLEKTFSVSNCHPVHVKVYGDQNNNCQVDSTEYRYNMNNGAMRLYSVMRNGDNSFVQNPDGSIKVFIWPGDTVYRPDSMYYYNQGPPGGYSFNDIRATGCGPAFLTDAIDSAAFAFRGKIRTIYKHAYVSGSCIGDTAFFEGYIAATGFAPGSTLRLRCIYSDGKTDTFNYTPPFTDTMTYNISKYITTTDSLNYALILETEDGLVADTVSGKLTLGNCTHVKIRTYYDKNRNCIKDSNEDYLAHFTAKDGAYWTPTELLDSITMRMQVGVGDTLRSVTLAANSAVGRGIYTLEYTHPICPWPAFTADTATFDVPLVDTIMVQNGKLVNRLPNGTEIANIASCDSIFRPVMSGMVYGNRNAANRFYLVYHNGLGATDTAVMLAGDDYLYTSIYYRASAPNTTYAYGTYVPGYELRRTNDSLVFQYLHTPALQVTHNCETPKARLFIDLDPNCVKNPVDPALSNIAVAVTVNGVPVNTVTDNNGNVYFNAASGSLVSITVPQTLATGQVLSPACVLGNTLNYTYTAGSATLNFPYRCGGTAADYGILAGHNYWTPGLADTIYLYPQYTGCGSGSGILSLQLDPALSFVTSSRPGWQISGHTVSWNIANLSLLPSTPVKVAVNLSGGVPAGGNLCNTASLQPATPDANPANNVFILCDTVFGTPQTLLKTGISDSIYAQPGQPVVYTIQFQNTTAATAQQVIVLDTISPLLNINSLSVLYASAAYNTILLNNNVLKFTFPNIQLAPGGNGLIQFALNAAGSLTPGTIITNRASVAYNYQAPVFTNMAMAAFTPPVPLQSGLKNIRAIHAAGANIIDWTMGAVQDGSYFELEKSSDGTTFAYLGRVAGDKQRTTYRYIDNEPFKGVNFYRLKIADIDGRISYSPVVTASWNPAGDFRLHAYPNPARHSVTVTINGVAGNNAEATVSDLGGRVLARVPFTQGEATINMEQWANGVYLLRYTDALRTQTLKISKE</sequence>
<keyword evidence="5" id="KW-1185">Reference proteome</keyword>
<accession>A0A2P8D5J5</accession>
<dbReference type="Gene3D" id="2.60.40.10">
    <property type="entry name" value="Immunoglobulins"/>
    <property type="match status" value="1"/>
</dbReference>
<feature type="domain" description="DUF7619" evidence="3">
    <location>
        <begin position="987"/>
        <end position="1098"/>
    </location>
</feature>
<feature type="domain" description="Secretion system C-terminal sorting" evidence="2">
    <location>
        <begin position="1210"/>
        <end position="1276"/>
    </location>
</feature>
<proteinExistence type="predicted"/>
<evidence type="ECO:0000259" key="2">
    <source>
        <dbReference type="Pfam" id="PF18962"/>
    </source>
</evidence>
<dbReference type="InterPro" id="IPR013783">
    <property type="entry name" value="Ig-like_fold"/>
</dbReference>
<name>A0A2P8D5J5_9BACT</name>
<feature type="chain" id="PRO_5015148564" evidence="1">
    <location>
        <begin position="22"/>
        <end position="1282"/>
    </location>
</feature>
<feature type="signal peptide" evidence="1">
    <location>
        <begin position="1"/>
        <end position="21"/>
    </location>
</feature>
<evidence type="ECO:0000313" key="5">
    <source>
        <dbReference type="Proteomes" id="UP000240572"/>
    </source>
</evidence>
<dbReference type="InterPro" id="IPR035986">
    <property type="entry name" value="PKD_dom_sf"/>
</dbReference>
<dbReference type="Proteomes" id="UP000240572">
    <property type="component" value="Unassembled WGS sequence"/>
</dbReference>
<dbReference type="NCBIfam" id="TIGR01451">
    <property type="entry name" value="B_ant_repeat"/>
    <property type="match status" value="1"/>
</dbReference>
<dbReference type="InterPro" id="IPR047589">
    <property type="entry name" value="DUF11_rpt"/>
</dbReference>
<protein>
    <submittedName>
        <fullName evidence="4">Putative repeat protein (TIGR01451 family)/predicted secreted protein (Por secretion system target)</fullName>
    </submittedName>
</protein>
<evidence type="ECO:0000313" key="4">
    <source>
        <dbReference type="EMBL" id="PSK92486.1"/>
    </source>
</evidence>
<dbReference type="OrthoDB" id="5500612at2"/>
<dbReference type="InterPro" id="IPR055353">
    <property type="entry name" value="DUF7619"/>
</dbReference>
<dbReference type="NCBIfam" id="TIGR04183">
    <property type="entry name" value="Por_Secre_tail"/>
    <property type="match status" value="1"/>
</dbReference>
<reference evidence="4 5" key="1">
    <citation type="submission" date="2018-03" db="EMBL/GenBank/DDBJ databases">
        <title>Genomic Encyclopedia of Type Strains, Phase III (KMG-III): the genomes of soil and plant-associated and newly described type strains.</title>
        <authorList>
            <person name="Whitman W."/>
        </authorList>
    </citation>
    <scope>NUCLEOTIDE SEQUENCE [LARGE SCALE GENOMIC DNA]</scope>
    <source>
        <strain evidence="4 5">CGMCC 1.12700</strain>
    </source>
</reference>